<keyword evidence="4" id="KW-1185">Reference proteome</keyword>
<dbReference type="NCBIfam" id="TIGR02995">
    <property type="entry name" value="ectoine_ehuB"/>
    <property type="match status" value="1"/>
</dbReference>
<sequence>MNKWHFFERRTRVFRCVVLNGMAALGAAALAIGLVAGSASAGSLLDKIKKGEPIRIGYSNDAPWAYSGSNNEPLGISNTIMLAVLKKMGAGKVEPVSAEWGALIPGLQAGRFDIIADAMGVLPARCRNVLFTDLIATLRDALVVPKGNPKGLHSYADIRDKGATFVTGVGFVDLATAKKVGIPEDKILQVTDYTEIVQAVKVGRADAGGSEYLTLKKAIANDDRLELANPYTPAWHISPAFAFPLDEQAAVDAFNSAMKAYIGSDEMLASVSTYGYDKSILPGGEKTADLCKD</sequence>
<protein>
    <submittedName>
        <fullName evidence="3">Ectoine/hydroxyectoine ABC transporter substrate-binding protein EhuB</fullName>
    </submittedName>
</protein>
<name>A0ABU4YNI9_9HYPH</name>
<dbReference type="Gene3D" id="3.40.190.10">
    <property type="entry name" value="Periplasmic binding protein-like II"/>
    <property type="match status" value="2"/>
</dbReference>
<evidence type="ECO:0000256" key="1">
    <source>
        <dbReference type="ARBA" id="ARBA00022729"/>
    </source>
</evidence>
<reference evidence="3 4" key="1">
    <citation type="submission" date="2023-08" db="EMBL/GenBank/DDBJ databases">
        <title>Implementing the SeqCode for naming new Mesorhizobium species isolated from Vachellia karroo root nodules.</title>
        <authorList>
            <person name="Van Lill M."/>
        </authorList>
    </citation>
    <scope>NUCLEOTIDE SEQUENCE [LARGE SCALE GENOMIC DNA]</scope>
    <source>
        <strain evidence="3 4">VK2B</strain>
    </source>
</reference>
<feature type="domain" description="Solute-binding protein family 3/N-terminal" evidence="2">
    <location>
        <begin position="53"/>
        <end position="278"/>
    </location>
</feature>
<proteinExistence type="predicted"/>
<evidence type="ECO:0000313" key="4">
    <source>
        <dbReference type="Proteomes" id="UP001280156"/>
    </source>
</evidence>
<keyword evidence="1" id="KW-0732">Signal</keyword>
<dbReference type="RefSeq" id="WP_320298620.1">
    <property type="nucleotide sequence ID" value="NZ_JAVIIU010000018.1"/>
</dbReference>
<dbReference type="SUPFAM" id="SSF53850">
    <property type="entry name" value="Periplasmic binding protein-like II"/>
    <property type="match status" value="1"/>
</dbReference>
<dbReference type="InterPro" id="IPR014337">
    <property type="entry name" value="Ectoine_EhuB"/>
</dbReference>
<accession>A0ABU4YNI9</accession>
<dbReference type="Pfam" id="PF00497">
    <property type="entry name" value="SBP_bac_3"/>
    <property type="match status" value="1"/>
</dbReference>
<gene>
    <name evidence="3" type="primary">ehuB</name>
    <name evidence="3" type="ORF">RFM52_24750</name>
</gene>
<organism evidence="3 4">
    <name type="scientific">Mesorhizobium humile</name>
    <dbReference type="NCBI Taxonomy" id="3072313"/>
    <lineage>
        <taxon>Bacteria</taxon>
        <taxon>Pseudomonadati</taxon>
        <taxon>Pseudomonadota</taxon>
        <taxon>Alphaproteobacteria</taxon>
        <taxon>Hyphomicrobiales</taxon>
        <taxon>Phyllobacteriaceae</taxon>
        <taxon>Mesorhizobium</taxon>
    </lineage>
</organism>
<comment type="caution">
    <text evidence="3">The sequence shown here is derived from an EMBL/GenBank/DDBJ whole genome shotgun (WGS) entry which is preliminary data.</text>
</comment>
<dbReference type="InterPro" id="IPR001638">
    <property type="entry name" value="Solute-binding_3/MltF_N"/>
</dbReference>
<dbReference type="PANTHER" id="PTHR35936:SF17">
    <property type="entry name" value="ARGININE-BINDING EXTRACELLULAR PROTEIN ARTP"/>
    <property type="match status" value="1"/>
</dbReference>
<evidence type="ECO:0000259" key="2">
    <source>
        <dbReference type="SMART" id="SM00062"/>
    </source>
</evidence>
<dbReference type="PANTHER" id="PTHR35936">
    <property type="entry name" value="MEMBRANE-BOUND LYTIC MUREIN TRANSGLYCOSYLASE F"/>
    <property type="match status" value="1"/>
</dbReference>
<dbReference type="Proteomes" id="UP001280156">
    <property type="component" value="Unassembled WGS sequence"/>
</dbReference>
<dbReference type="SMART" id="SM00062">
    <property type="entry name" value="PBPb"/>
    <property type="match status" value="1"/>
</dbReference>
<evidence type="ECO:0000313" key="3">
    <source>
        <dbReference type="EMBL" id="MDX8488388.1"/>
    </source>
</evidence>
<dbReference type="EMBL" id="JAVIIV010000019">
    <property type="protein sequence ID" value="MDX8488388.1"/>
    <property type="molecule type" value="Genomic_DNA"/>
</dbReference>